<evidence type="ECO:0000256" key="16">
    <source>
        <dbReference type="ARBA" id="ARBA00023180"/>
    </source>
</evidence>
<keyword evidence="22" id="KW-1185">Reference proteome</keyword>
<evidence type="ECO:0000256" key="4">
    <source>
        <dbReference type="ARBA" id="ARBA00022527"/>
    </source>
</evidence>
<dbReference type="InterPro" id="IPR000719">
    <property type="entry name" value="Prot_kinase_dom"/>
</dbReference>
<dbReference type="EC" id="2.7.11.1" evidence="3"/>
<dbReference type="PROSITE" id="PS50011">
    <property type="entry name" value="PROTEIN_KINASE_DOM"/>
    <property type="match status" value="1"/>
</dbReference>
<evidence type="ECO:0000256" key="12">
    <source>
        <dbReference type="ARBA" id="ARBA00022840"/>
    </source>
</evidence>
<dbReference type="FunFam" id="1.10.510.10:FF:000479">
    <property type="entry name" value="Leucine-rich repeat receptor-like protein kinase"/>
    <property type="match status" value="1"/>
</dbReference>
<accession>A0AAD7PBJ6</accession>
<keyword evidence="11 21" id="KW-0418">Kinase</keyword>
<dbReference type="InterPro" id="IPR011009">
    <property type="entry name" value="Kinase-like_dom_sf"/>
</dbReference>
<dbReference type="PANTHER" id="PTHR48005:SF70">
    <property type="entry name" value="MDIS1-INTERACTING RECEPTOR LIKE KINASE 2-LIKE"/>
    <property type="match status" value="1"/>
</dbReference>
<dbReference type="PROSITE" id="PS00109">
    <property type="entry name" value="PROTEIN_KINASE_TYR"/>
    <property type="match status" value="1"/>
</dbReference>
<dbReference type="SUPFAM" id="SSF52058">
    <property type="entry name" value="L domain-like"/>
    <property type="match status" value="1"/>
</dbReference>
<evidence type="ECO:0000256" key="5">
    <source>
        <dbReference type="ARBA" id="ARBA00022614"/>
    </source>
</evidence>
<evidence type="ECO:0000256" key="7">
    <source>
        <dbReference type="ARBA" id="ARBA00022692"/>
    </source>
</evidence>
<comment type="similarity">
    <text evidence="2">Belongs to the RLP family.</text>
</comment>
<dbReference type="CDD" id="cd12087">
    <property type="entry name" value="TM_EGFR-like"/>
    <property type="match status" value="1"/>
</dbReference>
<dbReference type="InterPro" id="IPR032675">
    <property type="entry name" value="LRR_dom_sf"/>
</dbReference>
<dbReference type="InterPro" id="IPR051420">
    <property type="entry name" value="Ser_Thr_Kinases_DiverseReg"/>
</dbReference>
<keyword evidence="8" id="KW-0732">Signal</keyword>
<evidence type="ECO:0000256" key="19">
    <source>
        <dbReference type="SAM" id="Phobius"/>
    </source>
</evidence>
<evidence type="ECO:0000313" key="21">
    <source>
        <dbReference type="EMBL" id="KAJ7949543.1"/>
    </source>
</evidence>
<evidence type="ECO:0000259" key="20">
    <source>
        <dbReference type="PROSITE" id="PS50011"/>
    </source>
</evidence>
<keyword evidence="6" id="KW-0808">Transferase</keyword>
<comment type="caution">
    <text evidence="21">The sequence shown here is derived from an EMBL/GenBank/DDBJ whole genome shotgun (WGS) entry which is preliminary data.</text>
</comment>
<evidence type="ECO:0000256" key="14">
    <source>
        <dbReference type="ARBA" id="ARBA00023136"/>
    </source>
</evidence>
<dbReference type="GO" id="GO:0004674">
    <property type="term" value="F:protein serine/threonine kinase activity"/>
    <property type="evidence" value="ECO:0007669"/>
    <property type="project" value="UniProtKB-KW"/>
</dbReference>
<proteinExistence type="inferred from homology"/>
<evidence type="ECO:0000256" key="2">
    <source>
        <dbReference type="ARBA" id="ARBA00009592"/>
    </source>
</evidence>
<comment type="catalytic activity">
    <reaction evidence="17">
        <text>L-threonyl-[protein] + ATP = O-phospho-L-threonyl-[protein] + ADP + H(+)</text>
        <dbReference type="Rhea" id="RHEA:46608"/>
        <dbReference type="Rhea" id="RHEA-COMP:11060"/>
        <dbReference type="Rhea" id="RHEA-COMP:11605"/>
        <dbReference type="ChEBI" id="CHEBI:15378"/>
        <dbReference type="ChEBI" id="CHEBI:30013"/>
        <dbReference type="ChEBI" id="CHEBI:30616"/>
        <dbReference type="ChEBI" id="CHEBI:61977"/>
        <dbReference type="ChEBI" id="CHEBI:456216"/>
        <dbReference type="EC" id="2.7.11.1"/>
    </reaction>
</comment>
<dbReference type="Proteomes" id="UP001163823">
    <property type="component" value="Chromosome 12"/>
</dbReference>
<dbReference type="GO" id="GO:0005524">
    <property type="term" value="F:ATP binding"/>
    <property type="evidence" value="ECO:0007669"/>
    <property type="project" value="UniProtKB-KW"/>
</dbReference>
<reference evidence="21" key="1">
    <citation type="journal article" date="2023" name="Science">
        <title>Elucidation of the pathway for biosynthesis of saponin adjuvants from the soapbark tree.</title>
        <authorList>
            <person name="Reed J."/>
            <person name="Orme A."/>
            <person name="El-Demerdash A."/>
            <person name="Owen C."/>
            <person name="Martin L.B.B."/>
            <person name="Misra R.C."/>
            <person name="Kikuchi S."/>
            <person name="Rejzek M."/>
            <person name="Martin A.C."/>
            <person name="Harkess A."/>
            <person name="Leebens-Mack J."/>
            <person name="Louveau T."/>
            <person name="Stephenson M.J."/>
            <person name="Osbourn A."/>
        </authorList>
    </citation>
    <scope>NUCLEOTIDE SEQUENCE</scope>
    <source>
        <strain evidence="21">S10</strain>
    </source>
</reference>
<dbReference type="KEGG" id="qsa:O6P43_029869"/>
<organism evidence="21 22">
    <name type="scientific">Quillaja saponaria</name>
    <name type="common">Soap bark tree</name>
    <dbReference type="NCBI Taxonomy" id="32244"/>
    <lineage>
        <taxon>Eukaryota</taxon>
        <taxon>Viridiplantae</taxon>
        <taxon>Streptophyta</taxon>
        <taxon>Embryophyta</taxon>
        <taxon>Tracheophyta</taxon>
        <taxon>Spermatophyta</taxon>
        <taxon>Magnoliopsida</taxon>
        <taxon>eudicotyledons</taxon>
        <taxon>Gunneridae</taxon>
        <taxon>Pentapetalae</taxon>
        <taxon>rosids</taxon>
        <taxon>fabids</taxon>
        <taxon>Fabales</taxon>
        <taxon>Quillajaceae</taxon>
        <taxon>Quillaja</taxon>
    </lineage>
</organism>
<evidence type="ECO:0000256" key="17">
    <source>
        <dbReference type="ARBA" id="ARBA00047899"/>
    </source>
</evidence>
<dbReference type="PANTHER" id="PTHR48005">
    <property type="entry name" value="LEUCINE RICH REPEAT KINASE 2"/>
    <property type="match status" value="1"/>
</dbReference>
<evidence type="ECO:0000256" key="3">
    <source>
        <dbReference type="ARBA" id="ARBA00012513"/>
    </source>
</evidence>
<evidence type="ECO:0000256" key="6">
    <source>
        <dbReference type="ARBA" id="ARBA00022679"/>
    </source>
</evidence>
<dbReference type="Gene3D" id="3.80.10.10">
    <property type="entry name" value="Ribonuclease Inhibitor"/>
    <property type="match status" value="1"/>
</dbReference>
<sequence>MRLSDNKFSGKIPAGIGLLPNLQFLDISMNMLSGPIPYQLGDLFKLLSLNISHNFLNGTIPDQIGILFALQGLLDLSYKSLSGEIPTQLGKLTNLISLNLSHNYLPGSIPNSLSDMQSLSSINLLYNRLEGTLPEANIFDSAQIEDFSNNKGLCGKIQGLQSCNTLITAPGGKIKKHKLVIIIVASLGSALLGSLMLVGIFSFLYKRRARNYSKEEEFTSNREGPFSVIGSLADMLRNDKEAMELDWTKRVEIVQGVAQALSYLHHDCVPLILHGDISSKNVLMCSNLEAHVSDLGTTRFLKLNGSNRKTFIGTYGYSAPELAYTMAVTEKCDVYSFGVLKLEVLMGKHPGDVISKIQTLAVGSINVKDILDPRLPPPKAKQSVDKLVLVLKLAVSCLPSNPQSRPTMQSLSELLEAKITRG</sequence>
<evidence type="ECO:0000256" key="18">
    <source>
        <dbReference type="ARBA" id="ARBA00048679"/>
    </source>
</evidence>
<keyword evidence="4" id="KW-0723">Serine/threonine-protein kinase</keyword>
<gene>
    <name evidence="21" type="ORF">O6P43_029869</name>
</gene>
<comment type="subcellular location">
    <subcellularLocation>
        <location evidence="1">Membrane</location>
        <topology evidence="1">Single-pass membrane protein</topology>
    </subcellularLocation>
</comment>
<evidence type="ECO:0000256" key="1">
    <source>
        <dbReference type="ARBA" id="ARBA00004167"/>
    </source>
</evidence>
<feature type="domain" description="Protein kinase" evidence="20">
    <location>
        <begin position="124"/>
        <end position="419"/>
    </location>
</feature>
<keyword evidence="9" id="KW-0677">Repeat</keyword>
<evidence type="ECO:0000256" key="10">
    <source>
        <dbReference type="ARBA" id="ARBA00022741"/>
    </source>
</evidence>
<keyword evidence="14 19" id="KW-0472">Membrane</keyword>
<dbReference type="InterPro" id="IPR008266">
    <property type="entry name" value="Tyr_kinase_AS"/>
</dbReference>
<evidence type="ECO:0000256" key="15">
    <source>
        <dbReference type="ARBA" id="ARBA00023170"/>
    </source>
</evidence>
<dbReference type="SUPFAM" id="SSF56112">
    <property type="entry name" value="Protein kinase-like (PK-like)"/>
    <property type="match status" value="1"/>
</dbReference>
<keyword evidence="5" id="KW-0433">Leucine-rich repeat</keyword>
<feature type="transmembrane region" description="Helical" evidence="19">
    <location>
        <begin position="179"/>
        <end position="205"/>
    </location>
</feature>
<dbReference type="InterPro" id="IPR001611">
    <property type="entry name" value="Leu-rich_rpt"/>
</dbReference>
<keyword evidence="15 21" id="KW-0675">Receptor</keyword>
<dbReference type="EMBL" id="JARAOO010000012">
    <property type="protein sequence ID" value="KAJ7949543.1"/>
    <property type="molecule type" value="Genomic_DNA"/>
</dbReference>
<dbReference type="Gene3D" id="1.10.510.10">
    <property type="entry name" value="Transferase(Phosphotransferase) domain 1"/>
    <property type="match status" value="1"/>
</dbReference>
<evidence type="ECO:0000313" key="22">
    <source>
        <dbReference type="Proteomes" id="UP001163823"/>
    </source>
</evidence>
<evidence type="ECO:0000256" key="8">
    <source>
        <dbReference type="ARBA" id="ARBA00022729"/>
    </source>
</evidence>
<keyword evidence="16" id="KW-0325">Glycoprotein</keyword>
<keyword evidence="10" id="KW-0547">Nucleotide-binding</keyword>
<dbReference type="FunFam" id="3.80.10.10:FF:000111">
    <property type="entry name" value="LRR receptor-like serine/threonine-protein kinase ERECTA"/>
    <property type="match status" value="1"/>
</dbReference>
<protein>
    <recommendedName>
        <fullName evidence="3">non-specific serine/threonine protein kinase</fullName>
        <ecNumber evidence="3">2.7.11.1</ecNumber>
    </recommendedName>
</protein>
<keyword evidence="13 19" id="KW-1133">Transmembrane helix</keyword>
<keyword evidence="12" id="KW-0067">ATP-binding</keyword>
<name>A0AAD7PBJ6_QUISA</name>
<evidence type="ECO:0000256" key="13">
    <source>
        <dbReference type="ARBA" id="ARBA00022989"/>
    </source>
</evidence>
<dbReference type="AlphaFoldDB" id="A0AAD7PBJ6"/>
<dbReference type="GO" id="GO:0016020">
    <property type="term" value="C:membrane"/>
    <property type="evidence" value="ECO:0007669"/>
    <property type="project" value="UniProtKB-SubCell"/>
</dbReference>
<keyword evidence="7 19" id="KW-0812">Transmembrane</keyword>
<dbReference type="Pfam" id="PF00560">
    <property type="entry name" value="LRR_1"/>
    <property type="match status" value="3"/>
</dbReference>
<comment type="catalytic activity">
    <reaction evidence="18">
        <text>L-seryl-[protein] + ATP = O-phospho-L-seryl-[protein] + ADP + H(+)</text>
        <dbReference type="Rhea" id="RHEA:17989"/>
        <dbReference type="Rhea" id="RHEA-COMP:9863"/>
        <dbReference type="Rhea" id="RHEA-COMP:11604"/>
        <dbReference type="ChEBI" id="CHEBI:15378"/>
        <dbReference type="ChEBI" id="CHEBI:29999"/>
        <dbReference type="ChEBI" id="CHEBI:30616"/>
        <dbReference type="ChEBI" id="CHEBI:83421"/>
        <dbReference type="ChEBI" id="CHEBI:456216"/>
        <dbReference type="EC" id="2.7.11.1"/>
    </reaction>
</comment>
<evidence type="ECO:0000256" key="11">
    <source>
        <dbReference type="ARBA" id="ARBA00022777"/>
    </source>
</evidence>
<dbReference type="Pfam" id="PF00069">
    <property type="entry name" value="Pkinase"/>
    <property type="match status" value="1"/>
</dbReference>
<evidence type="ECO:0000256" key="9">
    <source>
        <dbReference type="ARBA" id="ARBA00022737"/>
    </source>
</evidence>